<reference evidence="3" key="1">
    <citation type="journal article" date="2020" name="mSystems">
        <title>Genome- and Community-Level Interaction Insights into Carbon Utilization and Element Cycling Functions of Hydrothermarchaeota in Hydrothermal Sediment.</title>
        <authorList>
            <person name="Zhou Z."/>
            <person name="Liu Y."/>
            <person name="Xu W."/>
            <person name="Pan J."/>
            <person name="Luo Z.H."/>
            <person name="Li M."/>
        </authorList>
    </citation>
    <scope>NUCLEOTIDE SEQUENCE [LARGE SCALE GENOMIC DNA]</scope>
    <source>
        <strain evidence="3">SpSt-1116</strain>
    </source>
</reference>
<proteinExistence type="inferred from homology"/>
<feature type="domain" description="NADH:ubiquinone oxidoreductase 30kDa subunit" evidence="2">
    <location>
        <begin position="27"/>
        <end position="147"/>
    </location>
</feature>
<dbReference type="Gene3D" id="3.30.460.80">
    <property type="entry name" value="NADH:ubiquinone oxidoreductase, 30kDa subunit"/>
    <property type="match status" value="1"/>
</dbReference>
<dbReference type="InterPro" id="IPR037232">
    <property type="entry name" value="NADH_quin_OxRdtase_su_C/D-like"/>
</dbReference>
<evidence type="ECO:0000259" key="2">
    <source>
        <dbReference type="Pfam" id="PF00329"/>
    </source>
</evidence>
<dbReference type="PANTHER" id="PTHR10884:SF14">
    <property type="entry name" value="NADH DEHYDROGENASE [UBIQUINONE] IRON-SULFUR PROTEIN 3, MITOCHONDRIAL"/>
    <property type="match status" value="1"/>
</dbReference>
<protein>
    <submittedName>
        <fullName evidence="3">NADH-quinone oxidoreductase subunit C</fullName>
    </submittedName>
</protein>
<organism evidence="3">
    <name type="scientific">Fervidicoccus fontis</name>
    <dbReference type="NCBI Taxonomy" id="683846"/>
    <lineage>
        <taxon>Archaea</taxon>
        <taxon>Thermoproteota</taxon>
        <taxon>Thermoprotei</taxon>
        <taxon>Fervidicoccales</taxon>
        <taxon>Fervidicoccaceae</taxon>
        <taxon>Fervidicoccus</taxon>
    </lineage>
</organism>
<accession>A0A7J3ZLZ0</accession>
<comment type="caution">
    <text evidence="3">The sequence shown here is derived from an EMBL/GenBank/DDBJ whole genome shotgun (WGS) entry which is preliminary data.</text>
</comment>
<dbReference type="SUPFAM" id="SSF143243">
    <property type="entry name" value="Nqo5-like"/>
    <property type="match status" value="1"/>
</dbReference>
<dbReference type="GO" id="GO:0008137">
    <property type="term" value="F:NADH dehydrogenase (ubiquinone) activity"/>
    <property type="evidence" value="ECO:0007669"/>
    <property type="project" value="InterPro"/>
</dbReference>
<dbReference type="Pfam" id="PF00329">
    <property type="entry name" value="Complex1_30kDa"/>
    <property type="match status" value="1"/>
</dbReference>
<evidence type="ECO:0000313" key="3">
    <source>
        <dbReference type="EMBL" id="HHQ81079.1"/>
    </source>
</evidence>
<gene>
    <name evidence="3" type="ORF">ENM78_06500</name>
</gene>
<comment type="similarity">
    <text evidence="1">Belongs to the complex I 30 kDa subunit family.</text>
</comment>
<dbReference type="PANTHER" id="PTHR10884">
    <property type="entry name" value="NADH DEHYDROGENASE UBIQUINONE IRON-SULFUR PROTEIN 3"/>
    <property type="match status" value="1"/>
</dbReference>
<evidence type="ECO:0000256" key="1">
    <source>
        <dbReference type="ARBA" id="ARBA00007569"/>
    </source>
</evidence>
<dbReference type="AlphaFoldDB" id="A0A7J3ZLZ0"/>
<sequence>MTASKASEVLSRGTIRGKDGALVINTTVEELVNVARELKELGYTHVVSITAIDYPQENKIVLVVHASLYEASDDRPKVVEIRTELNRESPVAPTLTGVWPSAEFQEREAYDHFGIVFDGHPDLRRVLLLEEDFKGVYPLRKDFVVPEEGIEYKEGWGELRG</sequence>
<dbReference type="InterPro" id="IPR001268">
    <property type="entry name" value="NADH_UbQ_OxRdtase_30kDa_su"/>
</dbReference>
<dbReference type="EMBL" id="DRZC01000083">
    <property type="protein sequence ID" value="HHQ81079.1"/>
    <property type="molecule type" value="Genomic_DNA"/>
</dbReference>
<name>A0A7J3ZLZ0_9CREN</name>